<evidence type="ECO:0000313" key="2">
    <source>
        <dbReference type="EMBL" id="KAK9200366.1"/>
    </source>
</evidence>
<dbReference type="SUPFAM" id="SSF53474">
    <property type="entry name" value="alpha/beta-Hydrolases"/>
    <property type="match status" value="1"/>
</dbReference>
<evidence type="ECO:0000313" key="3">
    <source>
        <dbReference type="Proteomes" id="UP001428341"/>
    </source>
</evidence>
<dbReference type="EMBL" id="JBCGBO010000005">
    <property type="protein sequence ID" value="KAK9200366.1"/>
    <property type="molecule type" value="Genomic_DNA"/>
</dbReference>
<evidence type="ECO:0000259" key="1">
    <source>
        <dbReference type="Pfam" id="PF00561"/>
    </source>
</evidence>
<protein>
    <recommendedName>
        <fullName evidence="1">AB hydrolase-1 domain-containing protein</fullName>
    </recommendedName>
</protein>
<accession>A0AAP0MC32</accession>
<reference evidence="2 3" key="1">
    <citation type="submission" date="2024-05" db="EMBL/GenBank/DDBJ databases">
        <title>Haplotype-resolved chromosome-level genome assembly of Huyou (Citrus changshanensis).</title>
        <authorList>
            <person name="Miao C."/>
            <person name="Chen W."/>
            <person name="Wu Y."/>
            <person name="Wang L."/>
            <person name="Zhao S."/>
            <person name="Grierson D."/>
            <person name="Xu C."/>
            <person name="Chen K."/>
        </authorList>
    </citation>
    <scope>NUCLEOTIDE SEQUENCE [LARGE SCALE GENOMIC DNA]</scope>
    <source>
        <strain evidence="2">01-14</strain>
        <tissue evidence="2">Leaf</tissue>
    </source>
</reference>
<keyword evidence="3" id="KW-1185">Reference proteome</keyword>
<name>A0AAP0MC32_9ROSI</name>
<proteinExistence type="predicted"/>
<sequence length="240" mass="26730">MSVFIARAREIISHYFNNKLTTLRIGDGNRKGLRMPVLSNKSRRFQLQLQLRNKEKKKRKNVTISYTDSSSGGDSSFAAALELEVNEIRSSTMWKLKGQYSINYLVFLIPNSHPHSPPLFLVHGFGASIPHWRRLAKQDCSFLLNIGTLEKSYTVCAIDLRGFGASDKPAGFSYTMEAWAQERMFPSQKLDLPFQKPTVLIGNSVGSIACVTAASGILILTSSSTSDILHLAYKETLAPN</sequence>
<dbReference type="GO" id="GO:0009507">
    <property type="term" value="C:chloroplast"/>
    <property type="evidence" value="ECO:0007669"/>
    <property type="project" value="TreeGrafter"/>
</dbReference>
<dbReference type="Pfam" id="PF00561">
    <property type="entry name" value="Abhydrolase_1"/>
    <property type="match status" value="1"/>
</dbReference>
<feature type="domain" description="AB hydrolase-1" evidence="1">
    <location>
        <begin position="117"/>
        <end position="215"/>
    </location>
</feature>
<comment type="caution">
    <text evidence="2">The sequence shown here is derived from an EMBL/GenBank/DDBJ whole genome shotgun (WGS) entry which is preliminary data.</text>
</comment>
<dbReference type="AlphaFoldDB" id="A0AAP0MC32"/>
<gene>
    <name evidence="2" type="ORF">WN944_015563</name>
</gene>
<organism evidence="2 3">
    <name type="scientific">Citrus x changshan-huyou</name>
    <dbReference type="NCBI Taxonomy" id="2935761"/>
    <lineage>
        <taxon>Eukaryota</taxon>
        <taxon>Viridiplantae</taxon>
        <taxon>Streptophyta</taxon>
        <taxon>Embryophyta</taxon>
        <taxon>Tracheophyta</taxon>
        <taxon>Spermatophyta</taxon>
        <taxon>Magnoliopsida</taxon>
        <taxon>eudicotyledons</taxon>
        <taxon>Gunneridae</taxon>
        <taxon>Pentapetalae</taxon>
        <taxon>rosids</taxon>
        <taxon>malvids</taxon>
        <taxon>Sapindales</taxon>
        <taxon>Rutaceae</taxon>
        <taxon>Aurantioideae</taxon>
        <taxon>Citrus</taxon>
    </lineage>
</organism>
<dbReference type="InterPro" id="IPR000073">
    <property type="entry name" value="AB_hydrolase_1"/>
</dbReference>
<dbReference type="Proteomes" id="UP001428341">
    <property type="component" value="Unassembled WGS sequence"/>
</dbReference>
<dbReference type="GO" id="GO:0047746">
    <property type="term" value="F:chlorophyllase activity"/>
    <property type="evidence" value="ECO:0007669"/>
    <property type="project" value="TreeGrafter"/>
</dbReference>
<dbReference type="PANTHER" id="PTHR46438:SF7">
    <property type="entry name" value="ALPHA_BETA-HYDROLASES SUPERFAMILY PROTEIN"/>
    <property type="match status" value="1"/>
</dbReference>
<dbReference type="GO" id="GO:0015994">
    <property type="term" value="P:chlorophyll metabolic process"/>
    <property type="evidence" value="ECO:0007669"/>
    <property type="project" value="TreeGrafter"/>
</dbReference>
<dbReference type="Gene3D" id="3.40.50.1820">
    <property type="entry name" value="alpha/beta hydrolase"/>
    <property type="match status" value="1"/>
</dbReference>
<dbReference type="PANTHER" id="PTHR46438">
    <property type="entry name" value="ALPHA/BETA-HYDROLASES SUPERFAMILY PROTEIN"/>
    <property type="match status" value="1"/>
</dbReference>
<dbReference type="InterPro" id="IPR029058">
    <property type="entry name" value="AB_hydrolase_fold"/>
</dbReference>